<dbReference type="CDD" id="cd00093">
    <property type="entry name" value="HTH_XRE"/>
    <property type="match status" value="1"/>
</dbReference>
<dbReference type="EMBL" id="CP013388">
    <property type="protein sequence ID" value="AOJ08230.1"/>
    <property type="molecule type" value="Genomic_DNA"/>
</dbReference>
<sequence>MPTLEEKAAFAERLKFALKRNPEKIPGATALALHFNLRHRGTQPISPQTAHKWLTGRTIPTPDKLRTLADWLRVDLHWLHYGPPPGAPGSKTSEPLRRNEKYAPTPETIELASKIEALSPHQRYLMQELIEHFYGDPPKRR</sequence>
<evidence type="ECO:0000256" key="1">
    <source>
        <dbReference type="SAM" id="MobiDB-lite"/>
    </source>
</evidence>
<protein>
    <submittedName>
        <fullName evidence="3">Transcriptional regulator</fullName>
    </submittedName>
</protein>
<accession>A0A1B4FX35</accession>
<dbReference type="Gene3D" id="1.10.260.40">
    <property type="entry name" value="lambda repressor-like DNA-binding domains"/>
    <property type="match status" value="1"/>
</dbReference>
<reference evidence="3 4" key="1">
    <citation type="submission" date="2015-12" db="EMBL/GenBank/DDBJ databases">
        <title>Diversity of Burkholderia near neighbor genomes.</title>
        <authorList>
            <person name="Sahl J."/>
            <person name="Wagner D."/>
            <person name="Keim P."/>
        </authorList>
    </citation>
    <scope>NUCLEOTIDE SEQUENCE [LARGE SCALE GENOMIC DNA]</scope>
    <source>
        <strain evidence="3 4">BDU8</strain>
    </source>
</reference>
<gene>
    <name evidence="3" type="ORF">WS71_11385</name>
</gene>
<feature type="domain" description="HTH cro/C1-type" evidence="2">
    <location>
        <begin position="45"/>
        <end position="79"/>
    </location>
</feature>
<evidence type="ECO:0000259" key="2">
    <source>
        <dbReference type="PROSITE" id="PS50943"/>
    </source>
</evidence>
<dbReference type="GO" id="GO:0003677">
    <property type="term" value="F:DNA binding"/>
    <property type="evidence" value="ECO:0007669"/>
    <property type="project" value="InterPro"/>
</dbReference>
<dbReference type="PROSITE" id="PS50943">
    <property type="entry name" value="HTH_CROC1"/>
    <property type="match status" value="1"/>
</dbReference>
<dbReference type="RefSeq" id="WP_066493283.1">
    <property type="nucleotide sequence ID" value="NZ_CP013388.1"/>
</dbReference>
<evidence type="ECO:0000313" key="4">
    <source>
        <dbReference type="Proteomes" id="UP000067711"/>
    </source>
</evidence>
<feature type="region of interest" description="Disordered" evidence="1">
    <location>
        <begin position="83"/>
        <end position="102"/>
    </location>
</feature>
<proteinExistence type="predicted"/>
<dbReference type="Proteomes" id="UP000067711">
    <property type="component" value="Chromosome 2"/>
</dbReference>
<name>A0A1B4FX35_9BURK</name>
<dbReference type="AlphaFoldDB" id="A0A1B4FX35"/>
<evidence type="ECO:0000313" key="3">
    <source>
        <dbReference type="EMBL" id="AOJ08230.1"/>
    </source>
</evidence>
<dbReference type="SUPFAM" id="SSF47413">
    <property type="entry name" value="lambda repressor-like DNA-binding domains"/>
    <property type="match status" value="1"/>
</dbReference>
<organism evidence="3 4">
    <name type="scientific">Burkholderia mayonis</name>
    <dbReference type="NCBI Taxonomy" id="1385591"/>
    <lineage>
        <taxon>Bacteria</taxon>
        <taxon>Pseudomonadati</taxon>
        <taxon>Pseudomonadota</taxon>
        <taxon>Betaproteobacteria</taxon>
        <taxon>Burkholderiales</taxon>
        <taxon>Burkholderiaceae</taxon>
        <taxon>Burkholderia</taxon>
        <taxon>pseudomallei group</taxon>
    </lineage>
</organism>
<dbReference type="InterPro" id="IPR001387">
    <property type="entry name" value="Cro/C1-type_HTH"/>
</dbReference>
<dbReference type="InterPro" id="IPR010982">
    <property type="entry name" value="Lambda_DNA-bd_dom_sf"/>
</dbReference>